<dbReference type="OrthoDB" id="2553626at2759"/>
<dbReference type="Proteomes" id="UP000290900">
    <property type="component" value="Unassembled WGS sequence"/>
</dbReference>
<feature type="region of interest" description="Disordered" evidence="1">
    <location>
        <begin position="276"/>
        <end position="300"/>
    </location>
</feature>
<feature type="compositionally biased region" description="Low complexity" evidence="1">
    <location>
        <begin position="534"/>
        <end position="544"/>
    </location>
</feature>
<reference evidence="2 3" key="1">
    <citation type="submission" date="2018-12" db="EMBL/GenBank/DDBJ databases">
        <authorList>
            <person name="Tiukova I."/>
            <person name="Dainat J."/>
        </authorList>
    </citation>
    <scope>NUCLEOTIDE SEQUENCE [LARGE SCALE GENOMIC DNA]</scope>
</reference>
<sequence length="612" mass="65669">MAPPQFDWYKIPGVDKKEANDPSGDVMGNIGLANSGVVSDANGVVFNGSVVPNISVSVNGITGIPSNITRSLSSAAGSSGSSSLANPIGEPTLPDIFNTLRISRSDRAFHSDESIAILRSSPSQNNTTYTDFPGMASSSQLNDTSIDEVMDVDAQASDAADPSSTPLSLTANELSRQEAKTYLRWYDYIQSRKEKLGAKNVSIDDVFQFLSNFGISIEIRRSLRVMFARWAGSLSIGQFFAFLRLLAHALRGDPISRAQIRQGCNVPKPISIMARKRQQEEENGGDSRDGTDSTDSTDSKLDLDSFTQFILTGQRPIARPARSMSNVSRRGTKKVKFSDEVVCQPAPQYERRQIESTLDYELPMGTLLERLKKERETASSIVSAEELQDLPETFSRFRNVNIDSVSIGGVPASVGSSVPGSASVSVTGNAPSVPISADITGIGNATTNIPSIIQPLAANMTGSASKSMRMSMAGDNLATPQGNLTGYNQPNFDILPGTERANLFLESVLTGEPVRASPSPPPTSRKAPPPPPRSRSLSGSTTLRPPAPPPRKMSSPPPPTSDILSVQPQLMVPQQIVRPASPQLPPKPILNSQQRQQYVTSLRAMGNKRGGE</sequence>
<gene>
    <name evidence="2" type="ORF">BRENAR_LOCUS3905</name>
</gene>
<accession>A0A448YQH4</accession>
<feature type="compositionally biased region" description="Pro residues" evidence="1">
    <location>
        <begin position="518"/>
        <end position="533"/>
    </location>
</feature>
<evidence type="ECO:0000256" key="1">
    <source>
        <dbReference type="SAM" id="MobiDB-lite"/>
    </source>
</evidence>
<feature type="region of interest" description="Disordered" evidence="1">
    <location>
        <begin position="512"/>
        <end position="597"/>
    </location>
</feature>
<keyword evidence="3" id="KW-1185">Reference proteome</keyword>
<dbReference type="InParanoid" id="A0A448YQH4"/>
<proteinExistence type="predicted"/>
<feature type="compositionally biased region" description="Basic and acidic residues" evidence="1">
    <location>
        <begin position="277"/>
        <end position="300"/>
    </location>
</feature>
<evidence type="ECO:0000313" key="2">
    <source>
        <dbReference type="EMBL" id="VEU23174.1"/>
    </source>
</evidence>
<organism evidence="2 3">
    <name type="scientific">Brettanomyces naardenensis</name>
    <name type="common">Yeast</name>
    <dbReference type="NCBI Taxonomy" id="13370"/>
    <lineage>
        <taxon>Eukaryota</taxon>
        <taxon>Fungi</taxon>
        <taxon>Dikarya</taxon>
        <taxon>Ascomycota</taxon>
        <taxon>Saccharomycotina</taxon>
        <taxon>Pichiomycetes</taxon>
        <taxon>Pichiales</taxon>
        <taxon>Pichiaceae</taxon>
        <taxon>Brettanomyces</taxon>
    </lineage>
</organism>
<evidence type="ECO:0000313" key="3">
    <source>
        <dbReference type="Proteomes" id="UP000290900"/>
    </source>
</evidence>
<name>A0A448YQH4_BRENA</name>
<protein>
    <submittedName>
        <fullName evidence="2">DEKNAAC104032</fullName>
    </submittedName>
</protein>
<dbReference type="AlphaFoldDB" id="A0A448YQH4"/>
<feature type="compositionally biased region" description="Pro residues" evidence="1">
    <location>
        <begin position="545"/>
        <end position="560"/>
    </location>
</feature>
<dbReference type="EMBL" id="CAACVR010000034">
    <property type="protein sequence ID" value="VEU23174.1"/>
    <property type="molecule type" value="Genomic_DNA"/>
</dbReference>
<dbReference type="STRING" id="13370.A0A448YQH4"/>